<feature type="non-terminal residue" evidence="2">
    <location>
        <position position="449"/>
    </location>
</feature>
<dbReference type="EMBL" id="BNCO01000058">
    <property type="protein sequence ID" value="GIL63513.1"/>
    <property type="molecule type" value="Genomic_DNA"/>
</dbReference>
<proteinExistence type="predicted"/>
<evidence type="ECO:0000313" key="3">
    <source>
        <dbReference type="Proteomes" id="UP000747399"/>
    </source>
</evidence>
<sequence>MATNQDIAVHSGNRQDLRRSWATCCATANDVSAKRLEVYLTMQRQYAEQLKLSQALSARLDVMSSQSMVLQEVLVTALAKLDASKGYRKRKVGALGAEDDATPSYDNAGQTFGIVSLQPPLAVAAAPTTAATRISSPSVAAVVLPPPPVVSSYSSSDGGRLFVQDPQPSPFFARPRLLANATTIGNAAAAAAVAATPSWSVSNGNSDIRCPPPPPPPPPPKQQPQRSASYTQLPTSPSEEPSLPAASHSTCSTATTGRLAPTDSLNNLTINDTTTRCGLAEGLVTANVPAAAGNCSPVQVGFGTMEAATSTSAISNKRLRTHPAFDAVAAAAAAALAPKPEALPAAVSFPVQSMKLQPLQTPLQIAQQRLPTFGSSSESAASGGGCSGSSCKSGPQRRRNTVLDLTGANPTEPEQTATAIVYPRAALAMGTTTALHSPLIFTPSYFSNP</sequence>
<keyword evidence="3" id="KW-1185">Reference proteome</keyword>
<feature type="region of interest" description="Disordered" evidence="1">
    <location>
        <begin position="371"/>
        <end position="398"/>
    </location>
</feature>
<organism evidence="2 3">
    <name type="scientific">Volvox africanus</name>
    <dbReference type="NCBI Taxonomy" id="51714"/>
    <lineage>
        <taxon>Eukaryota</taxon>
        <taxon>Viridiplantae</taxon>
        <taxon>Chlorophyta</taxon>
        <taxon>core chlorophytes</taxon>
        <taxon>Chlorophyceae</taxon>
        <taxon>CS clade</taxon>
        <taxon>Chlamydomonadales</taxon>
        <taxon>Volvocaceae</taxon>
        <taxon>Volvox</taxon>
    </lineage>
</organism>
<comment type="caution">
    <text evidence="2">The sequence shown here is derived from an EMBL/GenBank/DDBJ whole genome shotgun (WGS) entry which is preliminary data.</text>
</comment>
<evidence type="ECO:0000313" key="2">
    <source>
        <dbReference type="EMBL" id="GIL63513.1"/>
    </source>
</evidence>
<feature type="compositionally biased region" description="Pro residues" evidence="1">
    <location>
        <begin position="210"/>
        <end position="222"/>
    </location>
</feature>
<dbReference type="Proteomes" id="UP000747399">
    <property type="component" value="Unassembled WGS sequence"/>
</dbReference>
<accession>A0A8J4BM93</accession>
<name>A0A8J4BM93_9CHLO</name>
<protein>
    <submittedName>
        <fullName evidence="2">Uncharacterized protein</fullName>
    </submittedName>
</protein>
<feature type="compositionally biased region" description="Low complexity" evidence="1">
    <location>
        <begin position="233"/>
        <end position="256"/>
    </location>
</feature>
<feature type="region of interest" description="Disordered" evidence="1">
    <location>
        <begin position="201"/>
        <end position="263"/>
    </location>
</feature>
<evidence type="ECO:0000256" key="1">
    <source>
        <dbReference type="SAM" id="MobiDB-lite"/>
    </source>
</evidence>
<dbReference type="AlphaFoldDB" id="A0A8J4BM93"/>
<gene>
    <name evidence="2" type="ORF">Vafri_17554</name>
</gene>
<reference evidence="2" key="1">
    <citation type="journal article" date="2021" name="Proc. Natl. Acad. Sci. U.S.A.">
        <title>Three genomes in the algal genus Volvox reveal the fate of a haploid sex-determining region after a transition to homothallism.</title>
        <authorList>
            <person name="Yamamoto K."/>
            <person name="Hamaji T."/>
            <person name="Kawai-Toyooka H."/>
            <person name="Matsuzaki R."/>
            <person name="Takahashi F."/>
            <person name="Nishimura Y."/>
            <person name="Kawachi M."/>
            <person name="Noguchi H."/>
            <person name="Minakuchi Y."/>
            <person name="Umen J.G."/>
            <person name="Toyoda A."/>
            <person name="Nozaki H."/>
        </authorList>
    </citation>
    <scope>NUCLEOTIDE SEQUENCE</scope>
    <source>
        <strain evidence="2">NIES-3780</strain>
    </source>
</reference>